<name>A0AA35UD89_METCP</name>
<dbReference type="Pfam" id="PF16732">
    <property type="entry name" value="ComP_DUS"/>
    <property type="match status" value="1"/>
</dbReference>
<dbReference type="InterPro" id="IPR012902">
    <property type="entry name" value="N_methyl_site"/>
</dbReference>
<dbReference type="Pfam" id="PF07963">
    <property type="entry name" value="N_methyl"/>
    <property type="match status" value="1"/>
</dbReference>
<dbReference type="FunFam" id="3.30.700.10:FF:000002">
    <property type="entry name" value="Type 4 fimbrial biogenesis protein PilE"/>
    <property type="match status" value="1"/>
</dbReference>
<dbReference type="InterPro" id="IPR045584">
    <property type="entry name" value="Pilin-like"/>
</dbReference>
<evidence type="ECO:0000256" key="1">
    <source>
        <dbReference type="ARBA" id="ARBA00022481"/>
    </source>
</evidence>
<sequence>MAEPNGKVSVTPAPRAAGGLEPATDSIRRGRGFSLLELMITVAIIGILATVAYPSYKEHIVRTRRADGKAALLRAAAREEQYFMDNKTYTSDVTRLGFASNGKSDEGHYVISVTAADANGFTLQATPQSPHTDALCGNLTLNSLGVKGKSGSGSVADCWNW</sequence>
<dbReference type="NCBIfam" id="TIGR02532">
    <property type="entry name" value="IV_pilin_GFxxxE"/>
    <property type="match status" value="1"/>
</dbReference>
<keyword evidence="3" id="KW-0472">Membrane</keyword>
<evidence type="ECO:0000313" key="5">
    <source>
        <dbReference type="Proteomes" id="UP001158598"/>
    </source>
</evidence>
<dbReference type="EMBL" id="OX458332">
    <property type="protein sequence ID" value="CAI8786106.1"/>
    <property type="molecule type" value="Genomic_DNA"/>
</dbReference>
<dbReference type="GO" id="GO:0015628">
    <property type="term" value="P:protein secretion by the type II secretion system"/>
    <property type="evidence" value="ECO:0007669"/>
    <property type="project" value="InterPro"/>
</dbReference>
<keyword evidence="3" id="KW-0812">Transmembrane</keyword>
<protein>
    <submittedName>
        <fullName evidence="4">Type IV pilus non-core minor pilin PilE</fullName>
    </submittedName>
</protein>
<keyword evidence="1" id="KW-0488">Methylation</keyword>
<dbReference type="Proteomes" id="UP001158598">
    <property type="component" value="Chromosome"/>
</dbReference>
<feature type="transmembrane region" description="Helical" evidence="3">
    <location>
        <begin position="38"/>
        <end position="56"/>
    </location>
</feature>
<dbReference type="AlphaFoldDB" id="A0AA35UD89"/>
<dbReference type="GO" id="GO:0043683">
    <property type="term" value="P:type IV pilus assembly"/>
    <property type="evidence" value="ECO:0007669"/>
    <property type="project" value="InterPro"/>
</dbReference>
<organism evidence="4 5">
    <name type="scientific">Methylococcus capsulatus</name>
    <dbReference type="NCBI Taxonomy" id="414"/>
    <lineage>
        <taxon>Bacteria</taxon>
        <taxon>Pseudomonadati</taxon>
        <taxon>Pseudomonadota</taxon>
        <taxon>Gammaproteobacteria</taxon>
        <taxon>Methylococcales</taxon>
        <taxon>Methylococcaceae</taxon>
        <taxon>Methylococcus</taxon>
    </lineage>
</organism>
<dbReference type="InterPro" id="IPR000983">
    <property type="entry name" value="Bac_GSPG_pilin"/>
</dbReference>
<proteinExistence type="predicted"/>
<accession>A0AA35UD89</accession>
<dbReference type="PROSITE" id="PS00409">
    <property type="entry name" value="PROKAR_NTER_METHYL"/>
    <property type="match status" value="1"/>
</dbReference>
<dbReference type="SUPFAM" id="SSF54523">
    <property type="entry name" value="Pili subunits"/>
    <property type="match status" value="1"/>
</dbReference>
<keyword evidence="3" id="KW-1133">Transmembrane helix</keyword>
<evidence type="ECO:0000256" key="3">
    <source>
        <dbReference type="SAM" id="Phobius"/>
    </source>
</evidence>
<dbReference type="Gene3D" id="3.30.700.10">
    <property type="entry name" value="Glycoprotein, Type 4 Pilin"/>
    <property type="match status" value="1"/>
</dbReference>
<dbReference type="RefSeq" id="WP_017365949.1">
    <property type="nucleotide sequence ID" value="NZ_OX458332.1"/>
</dbReference>
<reference evidence="4" key="1">
    <citation type="submission" date="2023-03" db="EMBL/GenBank/DDBJ databases">
        <authorList>
            <person name="Pearce D."/>
        </authorList>
    </citation>
    <scope>NUCLEOTIDE SEQUENCE</scope>
    <source>
        <strain evidence="4">Mc</strain>
    </source>
</reference>
<evidence type="ECO:0000313" key="4">
    <source>
        <dbReference type="EMBL" id="CAI8786106.1"/>
    </source>
</evidence>
<gene>
    <name evidence="4" type="primary">pilE</name>
    <name evidence="4" type="ORF">MCNOR_1297</name>
</gene>
<evidence type="ECO:0000256" key="2">
    <source>
        <dbReference type="SAM" id="MobiDB-lite"/>
    </source>
</evidence>
<dbReference type="GO" id="GO:0015627">
    <property type="term" value="C:type II protein secretion system complex"/>
    <property type="evidence" value="ECO:0007669"/>
    <property type="project" value="InterPro"/>
</dbReference>
<dbReference type="InterPro" id="IPR031982">
    <property type="entry name" value="PilE-like"/>
</dbReference>
<dbReference type="PRINTS" id="PR00813">
    <property type="entry name" value="BCTERIALGSPG"/>
</dbReference>
<feature type="region of interest" description="Disordered" evidence="2">
    <location>
        <begin position="1"/>
        <end position="23"/>
    </location>
</feature>